<dbReference type="InterPro" id="IPR040132">
    <property type="entry name" value="Tex1/THOC3"/>
</dbReference>
<name>D2VA00_NAEGR</name>
<keyword evidence="5" id="KW-0539">Nucleus</keyword>
<dbReference type="OMA" id="FNPCCSH"/>
<comment type="similarity">
    <text evidence="6">Belongs to the THOC3 family.</text>
</comment>
<keyword evidence="9" id="KW-1185">Reference proteome</keyword>
<dbReference type="InterPro" id="IPR039462">
    <property type="entry name" value="Nup159/Nup146_N"/>
</dbReference>
<dbReference type="GeneID" id="8851395"/>
<dbReference type="KEGG" id="ngr:NAEGRDRAFT_65687"/>
<dbReference type="OrthoDB" id="340259at2759"/>
<dbReference type="RefSeq" id="XP_002678968.1">
    <property type="nucleotide sequence ID" value="XM_002678922.1"/>
</dbReference>
<dbReference type="Proteomes" id="UP000006671">
    <property type="component" value="Unassembled WGS sequence"/>
</dbReference>
<dbReference type="InterPro" id="IPR036322">
    <property type="entry name" value="WD40_repeat_dom_sf"/>
</dbReference>
<evidence type="ECO:0000256" key="2">
    <source>
        <dbReference type="ARBA" id="ARBA00022448"/>
    </source>
</evidence>
<dbReference type="VEuPathDB" id="AmoebaDB:NAEGRDRAFT_65687"/>
<evidence type="ECO:0000256" key="4">
    <source>
        <dbReference type="ARBA" id="ARBA00022737"/>
    </source>
</evidence>
<keyword evidence="2" id="KW-0813">Transport</keyword>
<dbReference type="InterPro" id="IPR015943">
    <property type="entry name" value="WD40/YVTN_repeat-like_dom_sf"/>
</dbReference>
<dbReference type="SUPFAM" id="SSF50978">
    <property type="entry name" value="WD40 repeat-like"/>
    <property type="match status" value="1"/>
</dbReference>
<accession>D2VA00</accession>
<dbReference type="eggNOG" id="KOG1407">
    <property type="taxonomic scope" value="Eukaryota"/>
</dbReference>
<evidence type="ECO:0000313" key="8">
    <source>
        <dbReference type="EMBL" id="EFC46224.1"/>
    </source>
</evidence>
<sequence>MPILRGGKQPVRAITFNPKGKLLVGTKEGTLRLHNEYHTAENTTTTPSRQPRDVEYQGANKGDVTQVKFNPCCSHQFACITSKGCLRIFDTKQTTYTGGAPTTQLNVNDLYLKCFDWCPTGHRMAVVDSKNNITIYQIDGTHPTNIGEVTSSSKLTLKERVSFPVEITDLMWDRKGKTLYIASENGRIYYVREDEKIATYVSKVFNPMIDENIREPYILVGRSAITCLDISHDDKYLIVGSEDSAVSVFEIQDLICVHNFSDIGSLVTTVSVRLLQGKYLILFSTRNDEKKVTGIFLMNLNDGKMLFKTERDGISKAILHPSMNYIAFCQDSSPYDVIVEGF</sequence>
<evidence type="ECO:0000259" key="7">
    <source>
        <dbReference type="Pfam" id="PF16755"/>
    </source>
</evidence>
<keyword evidence="3" id="KW-0853">WD repeat</keyword>
<comment type="subcellular location">
    <subcellularLocation>
        <location evidence="1">Nucleus</location>
    </subcellularLocation>
</comment>
<dbReference type="Gene3D" id="2.130.10.10">
    <property type="entry name" value="YVTN repeat-like/Quinoprotein amine dehydrogenase"/>
    <property type="match status" value="1"/>
</dbReference>
<dbReference type="InterPro" id="IPR001680">
    <property type="entry name" value="WD40_rpt"/>
</dbReference>
<reference evidence="8 9" key="1">
    <citation type="journal article" date="2010" name="Cell">
        <title>The genome of Naegleria gruberi illuminates early eukaryotic versatility.</title>
        <authorList>
            <person name="Fritz-Laylin L.K."/>
            <person name="Prochnik S.E."/>
            <person name="Ginger M.L."/>
            <person name="Dacks J.B."/>
            <person name="Carpenter M.L."/>
            <person name="Field M.C."/>
            <person name="Kuo A."/>
            <person name="Paredez A."/>
            <person name="Chapman J."/>
            <person name="Pham J."/>
            <person name="Shu S."/>
            <person name="Neupane R."/>
            <person name="Cipriano M."/>
            <person name="Mancuso J."/>
            <person name="Tu H."/>
            <person name="Salamov A."/>
            <person name="Lindquist E."/>
            <person name="Shapiro H."/>
            <person name="Lucas S."/>
            <person name="Grigoriev I.V."/>
            <person name="Cande W.Z."/>
            <person name="Fulton C."/>
            <person name="Rokhsar D.S."/>
            <person name="Dawson S.C."/>
        </authorList>
    </citation>
    <scope>NUCLEOTIDE SEQUENCE [LARGE SCALE GENOMIC DNA]</scope>
    <source>
        <strain evidence="8 9">NEG-M</strain>
    </source>
</reference>
<evidence type="ECO:0000256" key="1">
    <source>
        <dbReference type="ARBA" id="ARBA00004123"/>
    </source>
</evidence>
<dbReference type="EMBL" id="GG738859">
    <property type="protein sequence ID" value="EFC46224.1"/>
    <property type="molecule type" value="Genomic_DNA"/>
</dbReference>
<evidence type="ECO:0000313" key="9">
    <source>
        <dbReference type="Proteomes" id="UP000006671"/>
    </source>
</evidence>
<gene>
    <name evidence="8" type="ORF">NAEGRDRAFT_65687</name>
</gene>
<dbReference type="Pfam" id="PF16755">
    <property type="entry name" value="Beta-prop_NUP159_NUP214"/>
    <property type="match status" value="1"/>
</dbReference>
<dbReference type="AlphaFoldDB" id="D2VA00"/>
<evidence type="ECO:0000256" key="5">
    <source>
        <dbReference type="ARBA" id="ARBA00023242"/>
    </source>
</evidence>
<dbReference type="PANTHER" id="PTHR22839">
    <property type="entry name" value="THO COMPLEX SUBUNIT 3 THO3"/>
    <property type="match status" value="1"/>
</dbReference>
<feature type="domain" description="Nucleoporin Nup159/Nup146 N-terminal" evidence="7">
    <location>
        <begin position="52"/>
        <end position="197"/>
    </location>
</feature>
<dbReference type="STRING" id="5762.D2VA00"/>
<dbReference type="FunCoup" id="D2VA00">
    <property type="interactions" value="472"/>
</dbReference>
<evidence type="ECO:0000256" key="6">
    <source>
        <dbReference type="ARBA" id="ARBA00046343"/>
    </source>
</evidence>
<organism evidence="9">
    <name type="scientific">Naegleria gruberi</name>
    <name type="common">Amoeba</name>
    <dbReference type="NCBI Taxonomy" id="5762"/>
    <lineage>
        <taxon>Eukaryota</taxon>
        <taxon>Discoba</taxon>
        <taxon>Heterolobosea</taxon>
        <taxon>Tetramitia</taxon>
        <taxon>Eutetramitia</taxon>
        <taxon>Vahlkampfiidae</taxon>
        <taxon>Naegleria</taxon>
    </lineage>
</organism>
<dbReference type="GO" id="GO:0000445">
    <property type="term" value="C:THO complex part of transcription export complex"/>
    <property type="evidence" value="ECO:0007669"/>
    <property type="project" value="TreeGrafter"/>
</dbReference>
<keyword evidence="4" id="KW-0677">Repeat</keyword>
<dbReference type="PANTHER" id="PTHR22839:SF0">
    <property type="entry name" value="THO COMPLEX SUBUNIT 3"/>
    <property type="match status" value="1"/>
</dbReference>
<dbReference type="SMART" id="SM00320">
    <property type="entry name" value="WD40"/>
    <property type="match status" value="5"/>
</dbReference>
<protein>
    <submittedName>
        <fullName evidence="8">Predicted protein</fullName>
    </submittedName>
</protein>
<evidence type="ECO:0000256" key="3">
    <source>
        <dbReference type="ARBA" id="ARBA00022574"/>
    </source>
</evidence>
<dbReference type="InParanoid" id="D2VA00"/>
<dbReference type="GO" id="GO:0006406">
    <property type="term" value="P:mRNA export from nucleus"/>
    <property type="evidence" value="ECO:0007669"/>
    <property type="project" value="InterPro"/>
</dbReference>
<proteinExistence type="inferred from homology"/>
<dbReference type="Pfam" id="PF00400">
    <property type="entry name" value="WD40"/>
    <property type="match status" value="2"/>
</dbReference>